<dbReference type="AlphaFoldDB" id="R7RW23"/>
<evidence type="ECO:0000313" key="1">
    <source>
        <dbReference type="EMBL" id="EIM79491.1"/>
    </source>
</evidence>
<dbReference type="KEGG" id="shs:STEHIDRAFT_173111"/>
<evidence type="ECO:0000313" key="2">
    <source>
        <dbReference type="Proteomes" id="UP000053927"/>
    </source>
</evidence>
<proteinExistence type="predicted"/>
<dbReference type="GeneID" id="18804212"/>
<dbReference type="OMA" id="REWIISS"/>
<dbReference type="RefSeq" id="XP_007311446.1">
    <property type="nucleotide sequence ID" value="XM_007311384.1"/>
</dbReference>
<dbReference type="Proteomes" id="UP000053927">
    <property type="component" value="Unassembled WGS sequence"/>
</dbReference>
<protein>
    <submittedName>
        <fullName evidence="1">Uncharacterized protein</fullName>
    </submittedName>
</protein>
<organism evidence="1 2">
    <name type="scientific">Stereum hirsutum (strain FP-91666)</name>
    <name type="common">White-rot fungus</name>
    <dbReference type="NCBI Taxonomy" id="721885"/>
    <lineage>
        <taxon>Eukaryota</taxon>
        <taxon>Fungi</taxon>
        <taxon>Dikarya</taxon>
        <taxon>Basidiomycota</taxon>
        <taxon>Agaricomycotina</taxon>
        <taxon>Agaricomycetes</taxon>
        <taxon>Russulales</taxon>
        <taxon>Stereaceae</taxon>
        <taxon>Stereum</taxon>
    </lineage>
</organism>
<gene>
    <name evidence="1" type="ORF">STEHIDRAFT_173111</name>
</gene>
<sequence length="895" mass="100408">MPAGSTGLSSERPVKGEREVEAWLQSVRNDWKPLQRVRTTTHENIEENLDEFIDYLQPLWYSKHGPEDSKVEAPPTLLRDALFEKQRKRKTLRKDIDALHGKIPLARLLLLACTEPGDAVSAKITTDTERARDLMDAWKQEYEGGALDNFLKAMEWYEKNYDPAIHYGRTIAILQSSGTGKSRLVDQLASVHPVFSVTFRASDRVTEDWPPRDHLVMEFFEYCSRTDASLPPEITDIRGEEMCAAFMGALVEALADGRDISPPKGVNSRFSYGPPGTPEAARREAFFKVVCDSAKTTLHKRSAFLAEKRRWIQSLSPEPKEGATDSKRKGYDKELSKSSSEWHAELFAEFCQPAFERLSAKLHTAGETKFFLALDECTILGGTAPDEREPSRKCSLIAFQRILKAAEHMTTPVSFWFLTLDRSPSAGMLVPSGPLVPSSRLTANLQPLPPFTYTGFNQLSHRLRTDKASASLDIENLRYLGRPLWSSMGAPLVVTFAKRKLLAARELHPVDLSQVLAVFSSRACLQLAKNDAANRIAANAVRCHMRILVSIVKTTLVTSVPSEPILSIAAAVALTKSLQVYHDALNTLCTELDRQNSVLAAGDEGELCCRLLLLLARDMTTIERHGSFVKEDTTAGTSYIYAVGLHDLLSTLLGKKHYGFEAKEEKELTGELWSRCKGKWLNFTHFIQYEKTIEELTLEELERAWFSGAAIQCCHNQPVVNLLLLYYDGPPNEPFDGKRIGLFCIQVKARAQQADSTIGDGLTVPPILHPNPSGSEPTRVKCPTVVMLMDLSTSVAFPENRRRRLLVKRVAERTTKWSGYVEEEPENILVNVRGCSALQYPVLHDFSEPFGRIITIMTERQPPGILGELEERMKVAMYPFERLTGVKEAERRTKQ</sequence>
<keyword evidence="2" id="KW-1185">Reference proteome</keyword>
<reference evidence="2" key="1">
    <citation type="journal article" date="2012" name="Science">
        <title>The Paleozoic origin of enzymatic lignin decomposition reconstructed from 31 fungal genomes.</title>
        <authorList>
            <person name="Floudas D."/>
            <person name="Binder M."/>
            <person name="Riley R."/>
            <person name="Barry K."/>
            <person name="Blanchette R.A."/>
            <person name="Henrissat B."/>
            <person name="Martinez A.T."/>
            <person name="Otillar R."/>
            <person name="Spatafora J.W."/>
            <person name="Yadav J.S."/>
            <person name="Aerts A."/>
            <person name="Benoit I."/>
            <person name="Boyd A."/>
            <person name="Carlson A."/>
            <person name="Copeland A."/>
            <person name="Coutinho P.M."/>
            <person name="de Vries R.P."/>
            <person name="Ferreira P."/>
            <person name="Findley K."/>
            <person name="Foster B."/>
            <person name="Gaskell J."/>
            <person name="Glotzer D."/>
            <person name="Gorecki P."/>
            <person name="Heitman J."/>
            <person name="Hesse C."/>
            <person name="Hori C."/>
            <person name="Igarashi K."/>
            <person name="Jurgens J.A."/>
            <person name="Kallen N."/>
            <person name="Kersten P."/>
            <person name="Kohler A."/>
            <person name="Kuees U."/>
            <person name="Kumar T.K.A."/>
            <person name="Kuo A."/>
            <person name="LaButti K."/>
            <person name="Larrondo L.F."/>
            <person name="Lindquist E."/>
            <person name="Ling A."/>
            <person name="Lombard V."/>
            <person name="Lucas S."/>
            <person name="Lundell T."/>
            <person name="Martin R."/>
            <person name="McLaughlin D.J."/>
            <person name="Morgenstern I."/>
            <person name="Morin E."/>
            <person name="Murat C."/>
            <person name="Nagy L.G."/>
            <person name="Nolan M."/>
            <person name="Ohm R.A."/>
            <person name="Patyshakuliyeva A."/>
            <person name="Rokas A."/>
            <person name="Ruiz-Duenas F.J."/>
            <person name="Sabat G."/>
            <person name="Salamov A."/>
            <person name="Samejima M."/>
            <person name="Schmutz J."/>
            <person name="Slot J.C."/>
            <person name="St John F."/>
            <person name="Stenlid J."/>
            <person name="Sun H."/>
            <person name="Sun S."/>
            <person name="Syed K."/>
            <person name="Tsang A."/>
            <person name="Wiebenga A."/>
            <person name="Young D."/>
            <person name="Pisabarro A."/>
            <person name="Eastwood D.C."/>
            <person name="Martin F."/>
            <person name="Cullen D."/>
            <person name="Grigoriev I.V."/>
            <person name="Hibbett D.S."/>
        </authorList>
    </citation>
    <scope>NUCLEOTIDE SEQUENCE [LARGE SCALE GENOMIC DNA]</scope>
    <source>
        <strain evidence="2">FP-91666</strain>
    </source>
</reference>
<dbReference type="PANTHER" id="PTHR33266:SF1">
    <property type="entry name" value="F-BOX DOMAIN-CONTAINING PROTEIN"/>
    <property type="match status" value="1"/>
</dbReference>
<dbReference type="OrthoDB" id="107110at2759"/>
<dbReference type="eggNOG" id="ENOG502SUTR">
    <property type="taxonomic scope" value="Eukaryota"/>
</dbReference>
<accession>R7RW23</accession>
<name>R7RW23_STEHR</name>
<dbReference type="PANTHER" id="PTHR33266">
    <property type="entry name" value="CHROMOSOME 15, WHOLE GENOME SHOTGUN SEQUENCE"/>
    <property type="match status" value="1"/>
</dbReference>
<dbReference type="EMBL" id="JH687404">
    <property type="protein sequence ID" value="EIM79491.1"/>
    <property type="molecule type" value="Genomic_DNA"/>
</dbReference>